<dbReference type="PIRSF" id="PIRSF016482">
    <property type="entry name" value="PilO"/>
    <property type="match status" value="1"/>
</dbReference>
<dbReference type="GO" id="GO:0043107">
    <property type="term" value="P:type IV pilus-dependent motility"/>
    <property type="evidence" value="ECO:0007669"/>
    <property type="project" value="InterPro"/>
</dbReference>
<name>A0A839UGP8_9GAMM</name>
<dbReference type="GO" id="GO:0043683">
    <property type="term" value="P:type IV pilus assembly"/>
    <property type="evidence" value="ECO:0007669"/>
    <property type="project" value="InterPro"/>
</dbReference>
<keyword evidence="1" id="KW-1133">Transmembrane helix</keyword>
<comment type="caution">
    <text evidence="2">The sequence shown here is derived from an EMBL/GenBank/DDBJ whole genome shotgun (WGS) entry which is preliminary data.</text>
</comment>
<dbReference type="EMBL" id="JACHXZ010000001">
    <property type="protein sequence ID" value="MBB3167224.1"/>
    <property type="molecule type" value="Genomic_DNA"/>
</dbReference>
<dbReference type="PANTHER" id="PTHR39555">
    <property type="entry name" value="FIMBRIAL ASSEMBLY PROTEIN PILO-LIKE PROTEIN-RELATED"/>
    <property type="match status" value="1"/>
</dbReference>
<protein>
    <submittedName>
        <fullName evidence="2">Type IV pilus assembly protein PilO</fullName>
    </submittedName>
</protein>
<sequence length="203" mass="22579">MALADTLEQIQNFDINEVDWDKIGIWPAWVKGMLAILLALGILALTYFLFVKDLEVTNAAVVAKEQELRRSFEVKSQQAANLDAYRQQMVELDQSLGALVKQLPSDTEVPGLLEDIDEKGASSGLAIGSIQLEPEVAAEFYIELPIRIAVKGSYHDFGAFVSGISSMPRIVTLHDYHIFPSKEGNQLEMNISAKTYRYKSQGE</sequence>
<keyword evidence="1" id="KW-0472">Membrane</keyword>
<feature type="transmembrane region" description="Helical" evidence="1">
    <location>
        <begin position="28"/>
        <end position="50"/>
    </location>
</feature>
<dbReference type="RefSeq" id="WP_183907760.1">
    <property type="nucleotide sequence ID" value="NZ_JACHXZ010000001.1"/>
</dbReference>
<gene>
    <name evidence="2" type="ORF">FHS30_000400</name>
</gene>
<dbReference type="Gene3D" id="3.30.70.60">
    <property type="match status" value="1"/>
</dbReference>
<dbReference type="InterPro" id="IPR014717">
    <property type="entry name" value="Transl_elong_EF1B/ribsomal_bS6"/>
</dbReference>
<proteinExistence type="predicted"/>
<reference evidence="2 3" key="1">
    <citation type="submission" date="2020-08" db="EMBL/GenBank/DDBJ databases">
        <title>Genomic Encyclopedia of Type Strains, Phase III (KMG-III): the genomes of soil and plant-associated and newly described type strains.</title>
        <authorList>
            <person name="Whitman W."/>
        </authorList>
    </citation>
    <scope>NUCLEOTIDE SEQUENCE [LARGE SCALE GENOMIC DNA]</scope>
    <source>
        <strain evidence="2 3">CECT 8571</strain>
    </source>
</reference>
<dbReference type="AlphaFoldDB" id="A0A839UGP8"/>
<evidence type="ECO:0000256" key="1">
    <source>
        <dbReference type="SAM" id="Phobius"/>
    </source>
</evidence>
<dbReference type="Proteomes" id="UP000559987">
    <property type="component" value="Unassembled WGS sequence"/>
</dbReference>
<evidence type="ECO:0000313" key="2">
    <source>
        <dbReference type="EMBL" id="MBB3167224.1"/>
    </source>
</evidence>
<keyword evidence="1" id="KW-0812">Transmembrane</keyword>
<keyword evidence="3" id="KW-1185">Reference proteome</keyword>
<evidence type="ECO:0000313" key="3">
    <source>
        <dbReference type="Proteomes" id="UP000559987"/>
    </source>
</evidence>
<dbReference type="PANTHER" id="PTHR39555:SF1">
    <property type="entry name" value="TYPE IV PILUS INNER MEMBRANE COMPONENT PILO"/>
    <property type="match status" value="1"/>
</dbReference>
<organism evidence="2 3">
    <name type="scientific">Simiduia aestuariiviva</name>
    <dbReference type="NCBI Taxonomy" id="1510459"/>
    <lineage>
        <taxon>Bacteria</taxon>
        <taxon>Pseudomonadati</taxon>
        <taxon>Pseudomonadota</taxon>
        <taxon>Gammaproteobacteria</taxon>
        <taxon>Cellvibrionales</taxon>
        <taxon>Cellvibrionaceae</taxon>
        <taxon>Simiduia</taxon>
    </lineage>
</organism>
<dbReference type="InterPro" id="IPR007445">
    <property type="entry name" value="PilO"/>
</dbReference>
<accession>A0A839UGP8</accession>
<dbReference type="Pfam" id="PF04350">
    <property type="entry name" value="PilO"/>
    <property type="match status" value="1"/>
</dbReference>
<dbReference type="Gene3D" id="1.10.287.540">
    <property type="entry name" value="Helix hairpin bin"/>
    <property type="match status" value="1"/>
</dbReference>